<comment type="caution">
    <text evidence="2">The sequence shown here is derived from an EMBL/GenBank/DDBJ whole genome shotgun (WGS) entry which is preliminary data.</text>
</comment>
<reference evidence="2 3" key="1">
    <citation type="journal article" date="2018" name="ISME J.">
        <title>A methanotrophic archaeon couples anaerobic oxidation of methane to Fe(III) reduction.</title>
        <authorList>
            <person name="Cai C."/>
            <person name="Leu A.O."/>
            <person name="Xie G.J."/>
            <person name="Guo J."/>
            <person name="Feng Y."/>
            <person name="Zhao J.X."/>
            <person name="Tyson G.W."/>
            <person name="Yuan Z."/>
            <person name="Hu S."/>
        </authorList>
    </citation>
    <scope>NUCLEOTIDE SEQUENCE [LARGE SCALE GENOMIC DNA]</scope>
    <source>
        <strain evidence="2">FeB_12</strain>
    </source>
</reference>
<dbReference type="Proteomes" id="UP000250918">
    <property type="component" value="Unassembled WGS sequence"/>
</dbReference>
<dbReference type="Gene3D" id="2.70.98.10">
    <property type="match status" value="1"/>
</dbReference>
<dbReference type="AlphaFoldDB" id="A0A855WXE6"/>
<evidence type="ECO:0000313" key="3">
    <source>
        <dbReference type="Proteomes" id="UP000250918"/>
    </source>
</evidence>
<proteinExistence type="predicted"/>
<protein>
    <recommendedName>
        <fullName evidence="1">Alpha-amylase/4-alpha-glucanotransferase C-terminal domain-containing protein</fullName>
    </recommendedName>
</protein>
<accession>A0A855WXE6</accession>
<dbReference type="SUPFAM" id="SSF74650">
    <property type="entry name" value="Galactose mutarotase-like"/>
    <property type="match status" value="1"/>
</dbReference>
<feature type="non-terminal residue" evidence="2">
    <location>
        <position position="1"/>
    </location>
</feature>
<name>A0A855WXE6_9BACT</name>
<dbReference type="GO" id="GO:0003824">
    <property type="term" value="F:catalytic activity"/>
    <property type="evidence" value="ECO:0007669"/>
    <property type="project" value="InterPro"/>
</dbReference>
<gene>
    <name evidence="2" type="ORF">C3F09_09790</name>
</gene>
<sequence length="183" mass="20409">ADPNCVVLSRDGRVHRPGQTIPVRITKQFRFDDAANSVEILYKLSCPHGTSVEATFAVENNFTFQAGHAHDRYLLIDNQRPESSWLDTSTRHPRAFGIAMVDEYRNLAAAVVSDREAEIWHLPIFTVSLSEAGFERVYQGTTLVHVYRITLSDNPARVALTVHAGRMAEVLREAFAASSVSAR</sequence>
<dbReference type="GO" id="GO:0005975">
    <property type="term" value="P:carbohydrate metabolic process"/>
    <property type="evidence" value="ECO:0007669"/>
    <property type="project" value="InterPro"/>
</dbReference>
<evidence type="ECO:0000259" key="1">
    <source>
        <dbReference type="Pfam" id="PF09095"/>
    </source>
</evidence>
<feature type="domain" description="Alpha-amylase/4-alpha-glucanotransferase C-terminal" evidence="1">
    <location>
        <begin position="6"/>
        <end position="154"/>
    </location>
</feature>
<dbReference type="Pfam" id="PF09095">
    <property type="entry name" value="AmyA-gluTrfs_C"/>
    <property type="match status" value="1"/>
</dbReference>
<dbReference type="InterPro" id="IPR015179">
    <property type="entry name" value="A-amylase/a-glucTrfase_C"/>
</dbReference>
<dbReference type="InterPro" id="IPR011013">
    <property type="entry name" value="Gal_mutarotase_sf_dom"/>
</dbReference>
<dbReference type="InterPro" id="IPR014718">
    <property type="entry name" value="GH-type_carb-bd"/>
</dbReference>
<dbReference type="GO" id="GO:0030246">
    <property type="term" value="F:carbohydrate binding"/>
    <property type="evidence" value="ECO:0007669"/>
    <property type="project" value="InterPro"/>
</dbReference>
<organism evidence="2 3">
    <name type="scientific">candidate division GN15 bacterium</name>
    <dbReference type="NCBI Taxonomy" id="2072418"/>
    <lineage>
        <taxon>Bacteria</taxon>
        <taxon>candidate division GN15</taxon>
    </lineage>
</organism>
<evidence type="ECO:0000313" key="2">
    <source>
        <dbReference type="EMBL" id="PWB70004.1"/>
    </source>
</evidence>
<dbReference type="EMBL" id="PQAP01000157">
    <property type="protein sequence ID" value="PWB70004.1"/>
    <property type="molecule type" value="Genomic_DNA"/>
</dbReference>